<keyword evidence="1" id="KW-1133">Transmembrane helix</keyword>
<dbReference type="EMBL" id="BMOM01000001">
    <property type="protein sequence ID" value="GGL96996.1"/>
    <property type="molecule type" value="Genomic_DNA"/>
</dbReference>
<keyword evidence="1" id="KW-0472">Membrane</keyword>
<name>A0ABQ2GHN6_9DEIO</name>
<evidence type="ECO:0000313" key="3">
    <source>
        <dbReference type="Proteomes" id="UP000661918"/>
    </source>
</evidence>
<organism evidence="2 3">
    <name type="scientific">Deinococcus aerophilus</name>
    <dbReference type="NCBI Taxonomy" id="522488"/>
    <lineage>
        <taxon>Bacteria</taxon>
        <taxon>Thermotogati</taxon>
        <taxon>Deinococcota</taxon>
        <taxon>Deinococci</taxon>
        <taxon>Deinococcales</taxon>
        <taxon>Deinococcaceae</taxon>
        <taxon>Deinococcus</taxon>
    </lineage>
</organism>
<gene>
    <name evidence="2" type="ORF">GCM10010841_01740</name>
</gene>
<evidence type="ECO:0000313" key="2">
    <source>
        <dbReference type="EMBL" id="GGL96996.1"/>
    </source>
</evidence>
<evidence type="ECO:0000256" key="1">
    <source>
        <dbReference type="SAM" id="Phobius"/>
    </source>
</evidence>
<keyword evidence="1" id="KW-0812">Transmembrane</keyword>
<proteinExistence type="predicted"/>
<accession>A0ABQ2GHN6</accession>
<sequence length="130" mass="14659">MTDAPPPPPPPRRAVWWRRLSLRRLGRLPLSMMLTSLLAALGIVQLSFQLGNTVYRSVTWTQQTREARASIRQLERDVKILQDARSATLTPDYLRDLARCQGFVGERETVVVSPNAPNNPGENCKALRLP</sequence>
<dbReference type="Proteomes" id="UP000661918">
    <property type="component" value="Unassembled WGS sequence"/>
</dbReference>
<keyword evidence="3" id="KW-1185">Reference proteome</keyword>
<reference evidence="3" key="1">
    <citation type="journal article" date="2019" name="Int. J. Syst. Evol. Microbiol.">
        <title>The Global Catalogue of Microorganisms (GCM) 10K type strain sequencing project: providing services to taxonomists for standard genome sequencing and annotation.</title>
        <authorList>
            <consortium name="The Broad Institute Genomics Platform"/>
            <consortium name="The Broad Institute Genome Sequencing Center for Infectious Disease"/>
            <person name="Wu L."/>
            <person name="Ma J."/>
        </authorList>
    </citation>
    <scope>NUCLEOTIDE SEQUENCE [LARGE SCALE GENOMIC DNA]</scope>
    <source>
        <strain evidence="3">JCM 15443</strain>
    </source>
</reference>
<protein>
    <recommendedName>
        <fullName evidence="4">Cell division protein FtsB</fullName>
    </recommendedName>
</protein>
<dbReference type="RefSeq" id="WP_229752736.1">
    <property type="nucleotide sequence ID" value="NZ_BMOM01000001.1"/>
</dbReference>
<comment type="caution">
    <text evidence="2">The sequence shown here is derived from an EMBL/GenBank/DDBJ whole genome shotgun (WGS) entry which is preliminary data.</text>
</comment>
<evidence type="ECO:0008006" key="4">
    <source>
        <dbReference type="Google" id="ProtNLM"/>
    </source>
</evidence>
<feature type="transmembrane region" description="Helical" evidence="1">
    <location>
        <begin position="28"/>
        <end position="48"/>
    </location>
</feature>